<name>A0A1I8PET2_STOCA</name>
<dbReference type="VEuPathDB" id="VectorBase:SCAU007389"/>
<gene>
    <name evidence="6" type="primary">106088960</name>
</gene>
<comment type="subcellular location">
    <subcellularLocation>
        <location evidence="2">Secreted</location>
    </subcellularLocation>
</comment>
<keyword evidence="3" id="KW-0964">Secreted</keyword>
<keyword evidence="4 5" id="KW-0732">Signal</keyword>
<dbReference type="AlphaFoldDB" id="A0A1I8PET2"/>
<evidence type="ECO:0000256" key="5">
    <source>
        <dbReference type="SAM" id="SignalP"/>
    </source>
</evidence>
<evidence type="ECO:0000256" key="1">
    <source>
        <dbReference type="ARBA" id="ARBA00002036"/>
    </source>
</evidence>
<evidence type="ECO:0000313" key="6">
    <source>
        <dbReference type="EnsemblMetazoa" id="SCAU007389-PA"/>
    </source>
</evidence>
<sequence>MQCIAIVIFAAIASGSCSGYNSNYGGYNSYNAPGSAAAASSAAATDANNYGAPATYGGSAYGAPAYNSYAAPSYGGYAPAKSYGNKYSYQPAYATELYPNQHHYKQYNSHSTYSQVALPVVQDAPLAKLYTPAAKSYGSYSGY</sequence>
<evidence type="ECO:0000256" key="4">
    <source>
        <dbReference type="ARBA" id="ARBA00022729"/>
    </source>
</evidence>
<dbReference type="EnsemblMetazoa" id="SCAU007389-RA">
    <property type="protein sequence ID" value="SCAU007389-PA"/>
    <property type="gene ID" value="SCAU007389"/>
</dbReference>
<proteinExistence type="predicted"/>
<keyword evidence="7" id="KW-1185">Reference proteome</keyword>
<evidence type="ECO:0000256" key="3">
    <source>
        <dbReference type="ARBA" id="ARBA00022525"/>
    </source>
</evidence>
<dbReference type="InterPro" id="IPR005649">
    <property type="entry name" value="Chorion_2"/>
</dbReference>
<accession>A0A1I8PET2</accession>
<dbReference type="Pfam" id="PF03964">
    <property type="entry name" value="Chorion_2"/>
    <property type="match status" value="1"/>
</dbReference>
<organism evidence="6 7">
    <name type="scientific">Stomoxys calcitrans</name>
    <name type="common">Stable fly</name>
    <name type="synonym">Conops calcitrans</name>
    <dbReference type="NCBI Taxonomy" id="35570"/>
    <lineage>
        <taxon>Eukaryota</taxon>
        <taxon>Metazoa</taxon>
        <taxon>Ecdysozoa</taxon>
        <taxon>Arthropoda</taxon>
        <taxon>Hexapoda</taxon>
        <taxon>Insecta</taxon>
        <taxon>Pterygota</taxon>
        <taxon>Neoptera</taxon>
        <taxon>Endopterygota</taxon>
        <taxon>Diptera</taxon>
        <taxon>Brachycera</taxon>
        <taxon>Muscomorpha</taxon>
        <taxon>Muscoidea</taxon>
        <taxon>Muscidae</taxon>
        <taxon>Stomoxys</taxon>
    </lineage>
</organism>
<dbReference type="Proteomes" id="UP000095300">
    <property type="component" value="Unassembled WGS sequence"/>
</dbReference>
<comment type="function">
    <text evidence="1">Chorion membrane (egg shell) protein; plays a role in protecting the egg from the environment.</text>
</comment>
<dbReference type="GO" id="GO:0005576">
    <property type="term" value="C:extracellular region"/>
    <property type="evidence" value="ECO:0007669"/>
    <property type="project" value="UniProtKB-SubCell"/>
</dbReference>
<evidence type="ECO:0000256" key="2">
    <source>
        <dbReference type="ARBA" id="ARBA00004613"/>
    </source>
</evidence>
<feature type="signal peptide" evidence="5">
    <location>
        <begin position="1"/>
        <end position="19"/>
    </location>
</feature>
<protein>
    <submittedName>
        <fullName evidence="6">Uncharacterized protein</fullName>
    </submittedName>
</protein>
<reference evidence="6" key="1">
    <citation type="submission" date="2020-05" db="UniProtKB">
        <authorList>
            <consortium name="EnsemblMetazoa"/>
        </authorList>
    </citation>
    <scope>IDENTIFICATION</scope>
    <source>
        <strain evidence="6">USDA</strain>
    </source>
</reference>
<dbReference type="GO" id="GO:0042600">
    <property type="term" value="C:egg chorion"/>
    <property type="evidence" value="ECO:0007669"/>
    <property type="project" value="InterPro"/>
</dbReference>
<dbReference type="STRING" id="35570.A0A1I8PET2"/>
<dbReference type="KEGG" id="scac:106088960"/>
<dbReference type="OrthoDB" id="7859712at2759"/>
<evidence type="ECO:0000313" key="7">
    <source>
        <dbReference type="Proteomes" id="UP000095300"/>
    </source>
</evidence>
<feature type="chain" id="PRO_5009326541" evidence="5">
    <location>
        <begin position="20"/>
        <end position="143"/>
    </location>
</feature>